<gene>
    <name evidence="2 3" type="primary">LOC111114346</name>
</gene>
<dbReference type="KEGG" id="cvn:111114346"/>
<evidence type="ECO:0000313" key="3">
    <source>
        <dbReference type="RefSeq" id="XP_022308345.1"/>
    </source>
</evidence>
<sequence>MWGCRNHPSLHQRCRLPQLRRIHTFPKIHPWHSHRHRFCRLNSPCTIHHPPTLQTSGRTHNLSRTCCIDRNRSSSQPKMNQPWICPVVIATKKLTQCGRRTTHNARLRTPIPVNGQAFQFDGNRNYVCEPLREQVNKNSKSTYTGSYTKNMDAQNISSVQLSENIRKPGRRLKILRKGYFHRQLLIHRRKIALKKCMSKRHQNIQTANILDAWIDCIKTLTRKNDIIDRLVNNQRKWERAFDYMELAMQNIEQEVDVLISRRLTKLRSKRRSSG</sequence>
<name>A0A8B8BZR8_CRAVI</name>
<reference evidence="2 3" key="1">
    <citation type="submission" date="2025-04" db="UniProtKB">
        <authorList>
            <consortium name="RefSeq"/>
        </authorList>
    </citation>
    <scope>IDENTIFICATION</scope>
    <source>
        <tissue evidence="2 3">Whole sample</tissue>
    </source>
</reference>
<organism evidence="1 2">
    <name type="scientific">Crassostrea virginica</name>
    <name type="common">Eastern oyster</name>
    <dbReference type="NCBI Taxonomy" id="6565"/>
    <lineage>
        <taxon>Eukaryota</taxon>
        <taxon>Metazoa</taxon>
        <taxon>Spiralia</taxon>
        <taxon>Lophotrochozoa</taxon>
        <taxon>Mollusca</taxon>
        <taxon>Bivalvia</taxon>
        <taxon>Autobranchia</taxon>
        <taxon>Pteriomorphia</taxon>
        <taxon>Ostreida</taxon>
        <taxon>Ostreoidea</taxon>
        <taxon>Ostreidae</taxon>
        <taxon>Crassostrea</taxon>
    </lineage>
</organism>
<dbReference type="AlphaFoldDB" id="A0A8B8BZR8"/>
<evidence type="ECO:0000313" key="1">
    <source>
        <dbReference type="Proteomes" id="UP000694844"/>
    </source>
</evidence>
<dbReference type="GeneID" id="111114346"/>
<dbReference type="Proteomes" id="UP000694844">
    <property type="component" value="Chromosome 9"/>
</dbReference>
<protein>
    <submittedName>
        <fullName evidence="2 3">Uncharacterized protein LOC111114346 isoform X1</fullName>
    </submittedName>
</protein>
<proteinExistence type="predicted"/>
<evidence type="ECO:0000313" key="2">
    <source>
        <dbReference type="RefSeq" id="XP_022308344.1"/>
    </source>
</evidence>
<dbReference type="RefSeq" id="XP_022308345.1">
    <property type="nucleotide sequence ID" value="XM_022452637.1"/>
</dbReference>
<accession>A0A8B8BZR8</accession>
<keyword evidence="1" id="KW-1185">Reference proteome</keyword>
<dbReference type="RefSeq" id="XP_022308344.1">
    <property type="nucleotide sequence ID" value="XM_022452636.1"/>
</dbReference>